<keyword evidence="8" id="KW-0963">Cytoplasm</keyword>
<reference evidence="11 12" key="1">
    <citation type="submission" date="2020-04" db="EMBL/GenBank/DDBJ databases">
        <title>CFH 90308 Microbacterium sp.</title>
        <authorList>
            <person name="Nie G."/>
            <person name="Ming H."/>
            <person name="Xia T."/>
        </authorList>
    </citation>
    <scope>NUCLEOTIDE SEQUENCE [LARGE SCALE GENOMIC DNA]</scope>
    <source>
        <strain evidence="11 12">CFH 90308</strain>
    </source>
</reference>
<dbReference type="EC" id="3.2.2.27" evidence="4 8"/>
<comment type="similarity">
    <text evidence="3 8">Belongs to the uracil-DNA glycosylase (UDG) superfamily. UNG family.</text>
</comment>
<dbReference type="InterPro" id="IPR036895">
    <property type="entry name" value="Uracil-DNA_glycosylase-like_sf"/>
</dbReference>
<evidence type="ECO:0000256" key="2">
    <source>
        <dbReference type="ARBA" id="ARBA00002631"/>
    </source>
</evidence>
<dbReference type="NCBIfam" id="NF003588">
    <property type="entry name" value="PRK05254.1-1"/>
    <property type="match status" value="1"/>
</dbReference>
<organism evidence="11 12">
    <name type="scientific">Microbacterium salsuginis</name>
    <dbReference type="NCBI Taxonomy" id="2722803"/>
    <lineage>
        <taxon>Bacteria</taxon>
        <taxon>Bacillati</taxon>
        <taxon>Actinomycetota</taxon>
        <taxon>Actinomycetes</taxon>
        <taxon>Micrococcales</taxon>
        <taxon>Microbacteriaceae</taxon>
        <taxon>Microbacterium</taxon>
    </lineage>
</organism>
<dbReference type="SMART" id="SM00986">
    <property type="entry name" value="UDG"/>
    <property type="match status" value="1"/>
</dbReference>
<dbReference type="Gene3D" id="3.40.470.10">
    <property type="entry name" value="Uracil-DNA glycosylase-like domain"/>
    <property type="match status" value="1"/>
</dbReference>
<evidence type="ECO:0000313" key="11">
    <source>
        <dbReference type="EMBL" id="NLP83834.1"/>
    </source>
</evidence>
<dbReference type="InterPro" id="IPR018085">
    <property type="entry name" value="Ura-DNA_Glyclase_AS"/>
</dbReference>
<comment type="caution">
    <text evidence="11">The sequence shown here is derived from an EMBL/GenBank/DDBJ whole genome shotgun (WGS) entry which is preliminary data.</text>
</comment>
<dbReference type="SUPFAM" id="SSF52141">
    <property type="entry name" value="Uracil-DNA glycosylase-like"/>
    <property type="match status" value="1"/>
</dbReference>
<dbReference type="Pfam" id="PF03167">
    <property type="entry name" value="UDG"/>
    <property type="match status" value="1"/>
</dbReference>
<comment type="catalytic activity">
    <reaction evidence="1 8">
        <text>Hydrolyzes single-stranded DNA or mismatched double-stranded DNA and polynucleotides, releasing free uracil.</text>
        <dbReference type="EC" id="3.2.2.27"/>
    </reaction>
</comment>
<evidence type="ECO:0000256" key="3">
    <source>
        <dbReference type="ARBA" id="ARBA00008184"/>
    </source>
</evidence>
<proteinExistence type="inferred from homology"/>
<dbReference type="RefSeq" id="WP_168912328.1">
    <property type="nucleotide sequence ID" value="NZ_JABACI010000002.1"/>
</dbReference>
<comment type="subcellular location">
    <subcellularLocation>
        <location evidence="8">Cytoplasm</location>
    </subcellularLocation>
</comment>
<accession>A0ABX1K9Z7</accession>
<keyword evidence="6 8" id="KW-0378">Hydrolase</keyword>
<evidence type="ECO:0000256" key="6">
    <source>
        <dbReference type="ARBA" id="ARBA00022801"/>
    </source>
</evidence>
<dbReference type="SMART" id="SM00987">
    <property type="entry name" value="UreE_C"/>
    <property type="match status" value="1"/>
</dbReference>
<sequence length="249" mass="26050">MAKTLAELADAGLIDAGWADALAPVAPDIAALGELLRAEVAAGRRYLPAGDRVLRAFQRPLADVKVLIVGQDPYPTPGHPIGLSFAVDAHVRPLPRSLANIYQELEADLGIARAPHGDLSAWSDQGVMLLNRVLTVAPGAPASHRGWGWEKVTEHAIRTLVARDQPLVAILWGRDAAGLRPLLGSTPIIESAHPSPLSASRGFFGSRPFSRANALLAERGAAPVAWELPAIAPAPEVSAAAPVGHGQPA</sequence>
<dbReference type="NCBIfam" id="NF003592">
    <property type="entry name" value="PRK05254.1-5"/>
    <property type="match status" value="1"/>
</dbReference>
<dbReference type="InterPro" id="IPR005122">
    <property type="entry name" value="Uracil-DNA_glycosylase-like"/>
</dbReference>
<evidence type="ECO:0000256" key="7">
    <source>
        <dbReference type="ARBA" id="ARBA00023204"/>
    </source>
</evidence>
<gene>
    <name evidence="8" type="primary">ung</name>
    <name evidence="11" type="ORF">HF576_08245</name>
</gene>
<keyword evidence="11" id="KW-0326">Glycosidase</keyword>
<protein>
    <recommendedName>
        <fullName evidence="4 8">Uracil-DNA glycosylase</fullName>
        <shortName evidence="8">UDG</shortName>
        <ecNumber evidence="4 8">3.2.2.27</ecNumber>
    </recommendedName>
</protein>
<dbReference type="GO" id="GO:0004844">
    <property type="term" value="F:uracil DNA N-glycosylase activity"/>
    <property type="evidence" value="ECO:0007669"/>
    <property type="project" value="UniProtKB-EC"/>
</dbReference>
<keyword evidence="12" id="KW-1185">Reference proteome</keyword>
<dbReference type="EMBL" id="JABACI010000002">
    <property type="protein sequence ID" value="NLP83834.1"/>
    <property type="molecule type" value="Genomic_DNA"/>
</dbReference>
<evidence type="ECO:0000256" key="5">
    <source>
        <dbReference type="ARBA" id="ARBA00022763"/>
    </source>
</evidence>
<keyword evidence="7 8" id="KW-0234">DNA repair</keyword>
<dbReference type="CDD" id="cd10027">
    <property type="entry name" value="UDG-F1-like"/>
    <property type="match status" value="1"/>
</dbReference>
<keyword evidence="5 8" id="KW-0227">DNA damage</keyword>
<dbReference type="HAMAP" id="MF_00148">
    <property type="entry name" value="UDG"/>
    <property type="match status" value="1"/>
</dbReference>
<evidence type="ECO:0000313" key="12">
    <source>
        <dbReference type="Proteomes" id="UP001429745"/>
    </source>
</evidence>
<comment type="function">
    <text evidence="2 8">Excises uracil residues from the DNA which can arise as a result of misincorporation of dUMP residues by DNA polymerase or due to deamination of cytosine.</text>
</comment>
<evidence type="ECO:0000259" key="10">
    <source>
        <dbReference type="SMART" id="SM00986"/>
    </source>
</evidence>
<dbReference type="PROSITE" id="PS00130">
    <property type="entry name" value="U_DNA_GLYCOSYLASE"/>
    <property type="match status" value="1"/>
</dbReference>
<evidence type="ECO:0000256" key="1">
    <source>
        <dbReference type="ARBA" id="ARBA00001400"/>
    </source>
</evidence>
<dbReference type="PANTHER" id="PTHR11264">
    <property type="entry name" value="URACIL-DNA GLYCOSYLASE"/>
    <property type="match status" value="1"/>
</dbReference>
<dbReference type="InterPro" id="IPR002043">
    <property type="entry name" value="UDG_fam1"/>
</dbReference>
<evidence type="ECO:0000256" key="9">
    <source>
        <dbReference type="PROSITE-ProRule" id="PRU10072"/>
    </source>
</evidence>
<feature type="domain" description="Uracil-DNA glycosylase-like" evidence="10">
    <location>
        <begin position="57"/>
        <end position="216"/>
    </location>
</feature>
<name>A0ABX1K9Z7_9MICO</name>
<feature type="active site" description="Proton acceptor" evidence="8 9">
    <location>
        <position position="72"/>
    </location>
</feature>
<dbReference type="Proteomes" id="UP001429745">
    <property type="component" value="Unassembled WGS sequence"/>
</dbReference>
<evidence type="ECO:0000256" key="4">
    <source>
        <dbReference type="ARBA" id="ARBA00012030"/>
    </source>
</evidence>
<dbReference type="PANTHER" id="PTHR11264:SF0">
    <property type="entry name" value="URACIL-DNA GLYCOSYLASE"/>
    <property type="match status" value="1"/>
</dbReference>
<evidence type="ECO:0000256" key="8">
    <source>
        <dbReference type="HAMAP-Rule" id="MF_00148"/>
    </source>
</evidence>